<feature type="domain" description="Disease resistance R13L4/SHOC-2-like LRR" evidence="11">
    <location>
        <begin position="576"/>
        <end position="833"/>
    </location>
</feature>
<comment type="caution">
    <text evidence="12">The sequence shown here is derived from an EMBL/GenBank/DDBJ whole genome shotgun (WGS) entry which is preliminary data.</text>
</comment>
<organism evidence="12 13">
    <name type="scientific">Buddleja alternifolia</name>
    <dbReference type="NCBI Taxonomy" id="168488"/>
    <lineage>
        <taxon>Eukaryota</taxon>
        <taxon>Viridiplantae</taxon>
        <taxon>Streptophyta</taxon>
        <taxon>Embryophyta</taxon>
        <taxon>Tracheophyta</taxon>
        <taxon>Spermatophyta</taxon>
        <taxon>Magnoliopsida</taxon>
        <taxon>eudicotyledons</taxon>
        <taxon>Gunneridae</taxon>
        <taxon>Pentapetalae</taxon>
        <taxon>asterids</taxon>
        <taxon>lamiids</taxon>
        <taxon>Lamiales</taxon>
        <taxon>Scrophulariaceae</taxon>
        <taxon>Buddlejeae</taxon>
        <taxon>Buddleja</taxon>
    </lineage>
</organism>
<keyword evidence="5" id="KW-0611">Plant defense</keyword>
<accession>A0AAV6WNX4</accession>
<dbReference type="InterPro" id="IPR042197">
    <property type="entry name" value="Apaf_helical"/>
</dbReference>
<feature type="domain" description="NB-ARC" evidence="8">
    <location>
        <begin position="188"/>
        <end position="354"/>
    </location>
</feature>
<evidence type="ECO:0000256" key="4">
    <source>
        <dbReference type="ARBA" id="ARBA00022741"/>
    </source>
</evidence>
<dbReference type="InterPro" id="IPR002182">
    <property type="entry name" value="NB-ARC"/>
</dbReference>
<feature type="domain" description="Disease resistance protein winged helix" evidence="10">
    <location>
        <begin position="440"/>
        <end position="510"/>
    </location>
</feature>
<dbReference type="Proteomes" id="UP000826271">
    <property type="component" value="Unassembled WGS sequence"/>
</dbReference>
<dbReference type="CDD" id="cd14798">
    <property type="entry name" value="RX-CC_like"/>
    <property type="match status" value="1"/>
</dbReference>
<dbReference type="Gene3D" id="3.40.50.300">
    <property type="entry name" value="P-loop containing nucleotide triphosphate hydrolases"/>
    <property type="match status" value="1"/>
</dbReference>
<dbReference type="Pfam" id="PF00931">
    <property type="entry name" value="NB-ARC"/>
    <property type="match status" value="1"/>
</dbReference>
<keyword evidence="3" id="KW-0677">Repeat</keyword>
<dbReference type="InterPro" id="IPR032675">
    <property type="entry name" value="LRR_dom_sf"/>
</dbReference>
<evidence type="ECO:0000256" key="2">
    <source>
        <dbReference type="ARBA" id="ARBA00022614"/>
    </source>
</evidence>
<dbReference type="PRINTS" id="PR00364">
    <property type="entry name" value="DISEASERSIST"/>
</dbReference>
<keyword evidence="6" id="KW-0067">ATP-binding</keyword>
<evidence type="ECO:0000259" key="8">
    <source>
        <dbReference type="Pfam" id="PF00931"/>
    </source>
</evidence>
<proteinExistence type="inferred from homology"/>
<evidence type="ECO:0000256" key="1">
    <source>
        <dbReference type="ARBA" id="ARBA00008894"/>
    </source>
</evidence>
<dbReference type="InterPro" id="IPR038005">
    <property type="entry name" value="RX-like_CC"/>
</dbReference>
<evidence type="ECO:0000259" key="9">
    <source>
        <dbReference type="Pfam" id="PF18052"/>
    </source>
</evidence>
<evidence type="ECO:0000256" key="7">
    <source>
        <dbReference type="SAM" id="Coils"/>
    </source>
</evidence>
<evidence type="ECO:0000313" key="13">
    <source>
        <dbReference type="Proteomes" id="UP000826271"/>
    </source>
</evidence>
<evidence type="ECO:0000259" key="10">
    <source>
        <dbReference type="Pfam" id="PF23559"/>
    </source>
</evidence>
<dbReference type="GO" id="GO:0006952">
    <property type="term" value="P:defense response"/>
    <property type="evidence" value="ECO:0007669"/>
    <property type="project" value="UniProtKB-KW"/>
</dbReference>
<protein>
    <submittedName>
        <fullName evidence="12">Uncharacterized protein</fullName>
    </submittedName>
</protein>
<name>A0AAV6WNX4_9LAMI</name>
<evidence type="ECO:0000256" key="5">
    <source>
        <dbReference type="ARBA" id="ARBA00022821"/>
    </source>
</evidence>
<dbReference type="InterPro" id="IPR041118">
    <property type="entry name" value="Rx_N"/>
</dbReference>
<dbReference type="SUPFAM" id="SSF52540">
    <property type="entry name" value="P-loop containing nucleoside triphosphate hydrolases"/>
    <property type="match status" value="1"/>
</dbReference>
<sequence>MADASISMVLTRLGPLIEKKVRDEVSLLLNAENEVGSLSEKLKKIQEVLVDAERKGVTDPKVKSWLDKLHEIAYEIDDAVDEWEVESIRQQLEEFEDSSGSSEDPWQKVISFLESVCLCFKQTAHRRSIALDVKHIHQKLDSIAQQNENEFKFIPNIGGGVSRVFKQGESTSRFEVSEVRGRVLDKEKLMSKLLSASSEGEDDIQVISIVGTGGMGKTTLAQLVFNEFKNQTEFKPIWICVSDPFDEIKIALTILNELEISYPTNYQFETLLNCIEKFVKRKKLFLVLDDVWTENDTMWKPLKISLKSGAPGSIVLVTTRKEKVAEVMGSTHSYPLDGISDLDCWLVLNKIAYNVKREGDPEMFKKIGQKIAKKCKGMPLAAKTIGGLLHSKTTLQQWKNVLNSAVWELKEVKKDLFPLLTLSYNELEPATKCCFSHCAIFPKDSIIDVDDLIRMWMAQGFLSSSKAMELQGREYFEDLAMRSFFQDFKLFNRTNSIYSCKMHDIIHDFAQFLSKNECLIVGEVHGGQMIVSGHDARHLSLMQSQDKTDFSFFPQLRSFFCKDLEIPPDFFCHLKRVRLLSLNKLEDIPKEIGNLIHIRYLDVSECCSLKELPKTVCNLYNLQTLGINGCWSLCGLPEGIHKLKNLRHLLNLGTAEDFKYPQGFEKLTNLRTLNRYYGNKLGYLKDLNQLQGVLGIRIMDGMDEVEIMKADLKNKIFLQSLELYVERDEFLEIIEDIHPPPSLEELTFKGLRLPKWSTTLTLLRQLTFWGTKMYDVSCSLPPLGKLPFLEELVIQGVETLDHVGHEFLGMNDKTSVVPLTLFPKLKTLQFGDCWWWEEWEDISEKEEENNMITIMPCLQELRIGNCPYLKALPHRLLRKASSLQVLDFYGCPCLDERYNRETGGDWDKVSHISKVVMNGISRSDAMIYHMEEY</sequence>
<feature type="coiled-coil region" evidence="7">
    <location>
        <begin position="28"/>
        <end position="55"/>
    </location>
</feature>
<evidence type="ECO:0000256" key="3">
    <source>
        <dbReference type="ARBA" id="ARBA00022737"/>
    </source>
</evidence>
<dbReference type="Gene3D" id="1.10.10.10">
    <property type="entry name" value="Winged helix-like DNA-binding domain superfamily/Winged helix DNA-binding domain"/>
    <property type="match status" value="1"/>
</dbReference>
<reference evidence="12" key="1">
    <citation type="submission" date="2019-10" db="EMBL/GenBank/DDBJ databases">
        <authorList>
            <person name="Zhang R."/>
            <person name="Pan Y."/>
            <person name="Wang J."/>
            <person name="Ma R."/>
            <person name="Yu S."/>
        </authorList>
    </citation>
    <scope>NUCLEOTIDE SEQUENCE</scope>
    <source>
        <strain evidence="12">LA-IB0</strain>
        <tissue evidence="12">Leaf</tissue>
    </source>
</reference>
<dbReference type="SUPFAM" id="SSF52058">
    <property type="entry name" value="L domain-like"/>
    <property type="match status" value="1"/>
</dbReference>
<dbReference type="PANTHER" id="PTHR36766:SF40">
    <property type="entry name" value="DISEASE RESISTANCE PROTEIN RGA3"/>
    <property type="match status" value="1"/>
</dbReference>
<dbReference type="InterPro" id="IPR027417">
    <property type="entry name" value="P-loop_NTPase"/>
</dbReference>
<dbReference type="GO" id="GO:0043531">
    <property type="term" value="F:ADP binding"/>
    <property type="evidence" value="ECO:0007669"/>
    <property type="project" value="InterPro"/>
</dbReference>
<dbReference type="PANTHER" id="PTHR36766">
    <property type="entry name" value="PLANT BROAD-SPECTRUM MILDEW RESISTANCE PROTEIN RPW8"/>
    <property type="match status" value="1"/>
</dbReference>
<gene>
    <name evidence="12" type="ORF">BUALT_Bualt14G0070200</name>
</gene>
<dbReference type="Gene3D" id="3.80.10.10">
    <property type="entry name" value="Ribonuclease Inhibitor"/>
    <property type="match status" value="1"/>
</dbReference>
<dbReference type="InterPro" id="IPR055414">
    <property type="entry name" value="LRR_R13L4/SHOC2-like"/>
</dbReference>
<comment type="similarity">
    <text evidence="1">Belongs to the disease resistance NB-LRR family.</text>
</comment>
<dbReference type="Pfam" id="PF18052">
    <property type="entry name" value="Rx_N"/>
    <property type="match status" value="1"/>
</dbReference>
<feature type="domain" description="Disease resistance N-terminal" evidence="9">
    <location>
        <begin position="6"/>
        <end position="97"/>
    </location>
</feature>
<evidence type="ECO:0000259" key="11">
    <source>
        <dbReference type="Pfam" id="PF23598"/>
    </source>
</evidence>
<evidence type="ECO:0000256" key="6">
    <source>
        <dbReference type="ARBA" id="ARBA00022840"/>
    </source>
</evidence>
<dbReference type="Pfam" id="PF23559">
    <property type="entry name" value="WHD_DRP"/>
    <property type="match status" value="1"/>
</dbReference>
<keyword evidence="7" id="KW-0175">Coiled coil</keyword>
<dbReference type="InterPro" id="IPR036388">
    <property type="entry name" value="WH-like_DNA-bd_sf"/>
</dbReference>
<dbReference type="Pfam" id="PF23598">
    <property type="entry name" value="LRR_14"/>
    <property type="match status" value="1"/>
</dbReference>
<dbReference type="FunFam" id="1.10.10.10:FF:000322">
    <property type="entry name" value="Probable disease resistance protein At1g63360"/>
    <property type="match status" value="1"/>
</dbReference>
<dbReference type="InterPro" id="IPR058922">
    <property type="entry name" value="WHD_DRP"/>
</dbReference>
<dbReference type="Gene3D" id="1.20.5.4130">
    <property type="match status" value="1"/>
</dbReference>
<dbReference type="AlphaFoldDB" id="A0AAV6WNX4"/>
<dbReference type="EMBL" id="WHWC01000014">
    <property type="protein sequence ID" value="KAG8369982.1"/>
    <property type="molecule type" value="Genomic_DNA"/>
</dbReference>
<dbReference type="Gene3D" id="1.10.8.430">
    <property type="entry name" value="Helical domain of apoptotic protease-activating factors"/>
    <property type="match status" value="1"/>
</dbReference>
<keyword evidence="4" id="KW-0547">Nucleotide-binding</keyword>
<evidence type="ECO:0000313" key="12">
    <source>
        <dbReference type="EMBL" id="KAG8369982.1"/>
    </source>
</evidence>
<dbReference type="GO" id="GO:0005524">
    <property type="term" value="F:ATP binding"/>
    <property type="evidence" value="ECO:0007669"/>
    <property type="project" value="UniProtKB-KW"/>
</dbReference>
<dbReference type="GO" id="GO:0051707">
    <property type="term" value="P:response to other organism"/>
    <property type="evidence" value="ECO:0007669"/>
    <property type="project" value="UniProtKB-ARBA"/>
</dbReference>
<keyword evidence="2" id="KW-0433">Leucine-rich repeat</keyword>
<keyword evidence="13" id="KW-1185">Reference proteome</keyword>